<dbReference type="Proteomes" id="UP000011064">
    <property type="component" value="Unassembled WGS sequence"/>
</dbReference>
<keyword evidence="1" id="KW-0812">Transmembrane</keyword>
<feature type="transmembrane region" description="Helical" evidence="1">
    <location>
        <begin position="85"/>
        <end position="107"/>
    </location>
</feature>
<dbReference type="VEuPathDB" id="FungiDB:GMDG_03432"/>
<dbReference type="HOGENOM" id="CLU_2146945_0_0_1"/>
<evidence type="ECO:0000313" key="3">
    <source>
        <dbReference type="Proteomes" id="UP000011064"/>
    </source>
</evidence>
<feature type="transmembrane region" description="Helical" evidence="1">
    <location>
        <begin position="45"/>
        <end position="65"/>
    </location>
</feature>
<protein>
    <submittedName>
        <fullName evidence="2">Uncharacterized protein</fullName>
    </submittedName>
</protein>
<name>L8G7Y0_PSED2</name>
<organism evidence="2 3">
    <name type="scientific">Pseudogymnoascus destructans (strain ATCC MYA-4855 / 20631-21)</name>
    <name type="common">Bat white-nose syndrome fungus</name>
    <name type="synonym">Geomyces destructans</name>
    <dbReference type="NCBI Taxonomy" id="658429"/>
    <lineage>
        <taxon>Eukaryota</taxon>
        <taxon>Fungi</taxon>
        <taxon>Dikarya</taxon>
        <taxon>Ascomycota</taxon>
        <taxon>Pezizomycotina</taxon>
        <taxon>Leotiomycetes</taxon>
        <taxon>Thelebolales</taxon>
        <taxon>Thelebolaceae</taxon>
        <taxon>Pseudogymnoascus</taxon>
    </lineage>
</organism>
<dbReference type="InParanoid" id="L8G7Y0"/>
<sequence length="112" mass="12474">MMSPRTDAEATTKNLLLCCHAAFNHRAWVKLGVTKIRSHISPRGILAGVLNTTSFEIMFSSLRYIITTRIVGVMDRAEASSHSAIIIVIVRIFIAFSAWRTSAVILASHRNY</sequence>
<evidence type="ECO:0000313" key="2">
    <source>
        <dbReference type="EMBL" id="ELR08753.1"/>
    </source>
</evidence>
<dbReference type="AlphaFoldDB" id="L8G7Y0"/>
<keyword evidence="1" id="KW-0472">Membrane</keyword>
<proteinExistence type="predicted"/>
<evidence type="ECO:0000256" key="1">
    <source>
        <dbReference type="SAM" id="Phobius"/>
    </source>
</evidence>
<gene>
    <name evidence="2" type="ORF">GMDG_03432</name>
</gene>
<reference evidence="3" key="1">
    <citation type="submission" date="2010-09" db="EMBL/GenBank/DDBJ databases">
        <title>The genome sequence of Geomyces destructans 20631-21.</title>
        <authorList>
            <consortium name="The Broad Institute Genome Sequencing Platform"/>
            <person name="Cuomo C.A."/>
            <person name="Blehert D.S."/>
            <person name="Lorch J.M."/>
            <person name="Young S.K."/>
            <person name="Zeng Q."/>
            <person name="Gargeya S."/>
            <person name="Fitzgerald M."/>
            <person name="Haas B."/>
            <person name="Abouelleil A."/>
            <person name="Alvarado L."/>
            <person name="Arachchi H.M."/>
            <person name="Berlin A."/>
            <person name="Brown A."/>
            <person name="Chapman S.B."/>
            <person name="Chen Z."/>
            <person name="Dunbar C."/>
            <person name="Freedman E."/>
            <person name="Gearin G."/>
            <person name="Gellesch M."/>
            <person name="Goldberg J."/>
            <person name="Griggs A."/>
            <person name="Gujja S."/>
            <person name="Heiman D."/>
            <person name="Howarth C."/>
            <person name="Larson L."/>
            <person name="Lui A."/>
            <person name="MacDonald P.J.P."/>
            <person name="Montmayeur A."/>
            <person name="Murphy C."/>
            <person name="Neiman D."/>
            <person name="Pearson M."/>
            <person name="Priest M."/>
            <person name="Roberts A."/>
            <person name="Saif S."/>
            <person name="Shea T."/>
            <person name="Shenoy N."/>
            <person name="Sisk P."/>
            <person name="Stolte C."/>
            <person name="Sykes S."/>
            <person name="Wortman J."/>
            <person name="Nusbaum C."/>
            <person name="Birren B."/>
        </authorList>
    </citation>
    <scope>NUCLEOTIDE SEQUENCE [LARGE SCALE GENOMIC DNA]</scope>
    <source>
        <strain evidence="3">ATCC MYA-4855 / 20631-21</strain>
    </source>
</reference>
<accession>L8G7Y0</accession>
<dbReference type="EMBL" id="GL573223">
    <property type="protein sequence ID" value="ELR08753.1"/>
    <property type="molecule type" value="Genomic_DNA"/>
</dbReference>
<keyword evidence="3" id="KW-1185">Reference proteome</keyword>
<keyword evidence="1" id="KW-1133">Transmembrane helix</keyword>